<dbReference type="RefSeq" id="WP_187597776.1">
    <property type="nucleotide sequence ID" value="NZ_CP060714.1"/>
</dbReference>
<evidence type="ECO:0000259" key="13">
    <source>
        <dbReference type="Pfam" id="PF02771"/>
    </source>
</evidence>
<keyword evidence="4" id="KW-0378">Hydrolase</keyword>
<evidence type="ECO:0000313" key="14">
    <source>
        <dbReference type="EMBL" id="QNN57528.1"/>
    </source>
</evidence>
<dbReference type="InterPro" id="IPR036250">
    <property type="entry name" value="AcylCo_DH-like_C"/>
</dbReference>
<dbReference type="EMBL" id="CP060714">
    <property type="protein sequence ID" value="QNN57528.1"/>
    <property type="molecule type" value="Genomic_DNA"/>
</dbReference>
<dbReference type="FunFam" id="2.40.110.10:FF:000002">
    <property type="entry name" value="Acyl-CoA dehydrogenase fadE12"/>
    <property type="match status" value="1"/>
</dbReference>
<dbReference type="Gene3D" id="2.40.110.10">
    <property type="entry name" value="Butyryl-CoA Dehydrogenase, subunit A, domain 2"/>
    <property type="match status" value="1"/>
</dbReference>
<dbReference type="PANTHER" id="PTHR43884:SF12">
    <property type="entry name" value="ISOVALERYL-COA DEHYDROGENASE, MITOCHONDRIAL-RELATED"/>
    <property type="match status" value="1"/>
</dbReference>
<reference evidence="14 15" key="1">
    <citation type="submission" date="2020-08" db="EMBL/GenBank/DDBJ databases">
        <title>Genome sequence of Diaphorobacter ruginosibacter DSM 27467T.</title>
        <authorList>
            <person name="Hyun D.-W."/>
            <person name="Bae J.-W."/>
        </authorList>
    </citation>
    <scope>NUCLEOTIDE SEQUENCE [LARGE SCALE GENOMIC DNA]</scope>
    <source>
        <strain evidence="14 15">DSM 27467</strain>
    </source>
</reference>
<dbReference type="InterPro" id="IPR013786">
    <property type="entry name" value="AcylCoA_DH/ox_N"/>
</dbReference>
<dbReference type="GO" id="GO:0016787">
    <property type="term" value="F:hydrolase activity"/>
    <property type="evidence" value="ECO:0007669"/>
    <property type="project" value="UniProtKB-KW"/>
</dbReference>
<comment type="catalytic activity">
    <reaction evidence="7">
        <text>3-sulfinopropanoyl-CoA + H2O = propanoyl-CoA + sulfite + H(+)</text>
        <dbReference type="Rhea" id="RHEA:41624"/>
        <dbReference type="ChEBI" id="CHEBI:15377"/>
        <dbReference type="ChEBI" id="CHEBI:15378"/>
        <dbReference type="ChEBI" id="CHEBI:17359"/>
        <dbReference type="ChEBI" id="CHEBI:57392"/>
        <dbReference type="ChEBI" id="CHEBI:78349"/>
        <dbReference type="EC" id="3.13.1.4"/>
    </reaction>
    <physiologicalReaction direction="left-to-right" evidence="7">
        <dbReference type="Rhea" id="RHEA:41625"/>
    </physiologicalReaction>
</comment>
<keyword evidence="6" id="KW-0560">Oxidoreductase</keyword>
<dbReference type="FunFam" id="1.20.140.10:FF:000004">
    <property type="entry name" value="Acyl-CoA dehydrogenase FadE25"/>
    <property type="match status" value="1"/>
</dbReference>
<evidence type="ECO:0000256" key="9">
    <source>
        <dbReference type="ARBA" id="ARBA00068311"/>
    </source>
</evidence>
<dbReference type="Pfam" id="PF00441">
    <property type="entry name" value="Acyl-CoA_dh_1"/>
    <property type="match status" value="1"/>
</dbReference>
<dbReference type="Pfam" id="PF02770">
    <property type="entry name" value="Acyl-CoA_dh_M"/>
    <property type="match status" value="1"/>
</dbReference>
<dbReference type="SUPFAM" id="SSF56645">
    <property type="entry name" value="Acyl-CoA dehydrogenase NM domain-like"/>
    <property type="match status" value="1"/>
</dbReference>
<dbReference type="InterPro" id="IPR009075">
    <property type="entry name" value="AcylCo_DH/oxidase_C"/>
</dbReference>
<gene>
    <name evidence="14" type="ORF">H9K76_01080</name>
</gene>
<dbReference type="Pfam" id="PF02771">
    <property type="entry name" value="Acyl-CoA_dh_N"/>
    <property type="match status" value="1"/>
</dbReference>
<organism evidence="14 15">
    <name type="scientific">Diaphorobacter ruginosibacter</name>
    <dbReference type="NCBI Taxonomy" id="1715720"/>
    <lineage>
        <taxon>Bacteria</taxon>
        <taxon>Pseudomonadati</taxon>
        <taxon>Pseudomonadota</taxon>
        <taxon>Betaproteobacteria</taxon>
        <taxon>Burkholderiales</taxon>
        <taxon>Comamonadaceae</taxon>
        <taxon>Diaphorobacter</taxon>
    </lineage>
</organism>
<evidence type="ECO:0000259" key="11">
    <source>
        <dbReference type="Pfam" id="PF00441"/>
    </source>
</evidence>
<evidence type="ECO:0000256" key="10">
    <source>
        <dbReference type="ARBA" id="ARBA00075603"/>
    </source>
</evidence>
<keyword evidence="3" id="KW-0285">Flavoprotein</keyword>
<dbReference type="GO" id="GO:0050660">
    <property type="term" value="F:flavin adenine dinucleotide binding"/>
    <property type="evidence" value="ECO:0007669"/>
    <property type="project" value="InterPro"/>
</dbReference>
<evidence type="ECO:0000256" key="1">
    <source>
        <dbReference type="ARBA" id="ARBA00001974"/>
    </source>
</evidence>
<feature type="domain" description="Acyl-CoA dehydrogenase/oxidase N-terminal" evidence="13">
    <location>
        <begin position="30"/>
        <end position="135"/>
    </location>
</feature>
<evidence type="ECO:0000256" key="5">
    <source>
        <dbReference type="ARBA" id="ARBA00022827"/>
    </source>
</evidence>
<dbReference type="EC" id="3.13.1.4" evidence="8"/>
<evidence type="ECO:0000256" key="2">
    <source>
        <dbReference type="ARBA" id="ARBA00009347"/>
    </source>
</evidence>
<dbReference type="PROSITE" id="PS00072">
    <property type="entry name" value="ACYL_COA_DH_1"/>
    <property type="match status" value="1"/>
</dbReference>
<dbReference type="InterPro" id="IPR006091">
    <property type="entry name" value="Acyl-CoA_Oxase/DH_mid-dom"/>
</dbReference>
<accession>A0A7G9RPK3</accession>
<dbReference type="Gene3D" id="1.20.140.10">
    <property type="entry name" value="Butyryl-CoA Dehydrogenase, subunit A, domain 3"/>
    <property type="match status" value="1"/>
</dbReference>
<keyword evidence="15" id="KW-1185">Reference proteome</keyword>
<comment type="similarity">
    <text evidence="2">Belongs to the acyl-CoA dehydrogenase family.</text>
</comment>
<dbReference type="Proteomes" id="UP000515811">
    <property type="component" value="Chromosome"/>
</dbReference>
<protein>
    <recommendedName>
        <fullName evidence="9">3-sulfinopropanoyl-CoA desulfinase</fullName>
        <ecNumber evidence="8">3.13.1.4</ecNumber>
    </recommendedName>
    <alternativeName>
        <fullName evidence="10">3-sulfinopropionyl coenzyme A desulfinase</fullName>
    </alternativeName>
</protein>
<dbReference type="KEGG" id="drg:H9K76_01080"/>
<dbReference type="InterPro" id="IPR037069">
    <property type="entry name" value="AcylCoA_DH/ox_N_sf"/>
</dbReference>
<dbReference type="AlphaFoldDB" id="A0A7G9RPK3"/>
<dbReference type="SUPFAM" id="SSF47203">
    <property type="entry name" value="Acyl-CoA dehydrogenase C-terminal domain-like"/>
    <property type="match status" value="1"/>
</dbReference>
<evidence type="ECO:0000256" key="7">
    <source>
        <dbReference type="ARBA" id="ARBA00052938"/>
    </source>
</evidence>
<proteinExistence type="inferred from homology"/>
<evidence type="ECO:0000256" key="8">
    <source>
        <dbReference type="ARBA" id="ARBA00066461"/>
    </source>
</evidence>
<dbReference type="PANTHER" id="PTHR43884">
    <property type="entry name" value="ACYL-COA DEHYDROGENASE"/>
    <property type="match status" value="1"/>
</dbReference>
<evidence type="ECO:0000259" key="12">
    <source>
        <dbReference type="Pfam" id="PF02770"/>
    </source>
</evidence>
<keyword evidence="5" id="KW-0274">FAD</keyword>
<dbReference type="PROSITE" id="PS00073">
    <property type="entry name" value="ACYL_COA_DH_2"/>
    <property type="match status" value="1"/>
</dbReference>
<evidence type="ECO:0000313" key="15">
    <source>
        <dbReference type="Proteomes" id="UP000515811"/>
    </source>
</evidence>
<comment type="cofactor">
    <cofactor evidence="1">
        <name>FAD</name>
        <dbReference type="ChEBI" id="CHEBI:57692"/>
    </cofactor>
</comment>
<dbReference type="InterPro" id="IPR009100">
    <property type="entry name" value="AcylCoA_DH/oxidase_NM_dom_sf"/>
</dbReference>
<name>A0A7G9RPK3_9BURK</name>
<evidence type="ECO:0000256" key="3">
    <source>
        <dbReference type="ARBA" id="ARBA00022630"/>
    </source>
</evidence>
<sequence>MNKTGTGTGTASRLFGEHFLHDLNQPELDMLHKVRDLVESRIGPNAHKVAEKDEFAWDNFHLLAKEGVIATAFPNEYGGTDARQVLRIRIIEELGRVCSASASLITGADLSCRAIVAGATPQMKEQLLPGLRSGKLQAAFALTEPEAGSDVRGLKTSIRQEGGEFVVNGSKKFITRGTTADWFMVVGRLEADASRFVAVLVPRGAAGFDISPEVEKLGWYGVPISSLRFENVRVPAGNLLGKVGDGFELAQDALLRARIGHAAMALGRSIGAIEIAAAYMNDRTLFGKALGEHQGAQWMLSDMFSQVEAARALLSVTAQKYDRGDTDVAVYASMAKQQATDLCMKVVTDALQLTGGRGYMKDFPLERFFRDAKLNQIGEGSSEVHKTVIGRDVIRRSTRAQRNPTLREGSLVAY</sequence>
<dbReference type="PIRSF" id="PIRSF016578">
    <property type="entry name" value="HsaA"/>
    <property type="match status" value="1"/>
</dbReference>
<dbReference type="Gene3D" id="1.10.540.10">
    <property type="entry name" value="Acyl-CoA dehydrogenase/oxidase, N-terminal domain"/>
    <property type="match status" value="1"/>
</dbReference>
<feature type="domain" description="Acyl-CoA dehydrogenase/oxidase C-terminal" evidence="11">
    <location>
        <begin position="244"/>
        <end position="393"/>
    </location>
</feature>
<evidence type="ECO:0000256" key="4">
    <source>
        <dbReference type="ARBA" id="ARBA00022801"/>
    </source>
</evidence>
<dbReference type="InterPro" id="IPR046373">
    <property type="entry name" value="Acyl-CoA_Oxase/DH_mid-dom_sf"/>
</dbReference>
<feature type="domain" description="Acyl-CoA oxidase/dehydrogenase middle" evidence="12">
    <location>
        <begin position="139"/>
        <end position="232"/>
    </location>
</feature>
<dbReference type="InterPro" id="IPR006089">
    <property type="entry name" value="Acyl-CoA_DH_CS"/>
</dbReference>
<dbReference type="GO" id="GO:0003995">
    <property type="term" value="F:acyl-CoA dehydrogenase activity"/>
    <property type="evidence" value="ECO:0007669"/>
    <property type="project" value="InterPro"/>
</dbReference>
<evidence type="ECO:0000256" key="6">
    <source>
        <dbReference type="ARBA" id="ARBA00023002"/>
    </source>
</evidence>